<name>A0A367VAN9_9PROT</name>
<comment type="caution">
    <text evidence="1">The sequence shown here is derived from an EMBL/GenBank/DDBJ whole genome shotgun (WGS) entry which is preliminary data.</text>
</comment>
<evidence type="ECO:0000313" key="1">
    <source>
        <dbReference type="EMBL" id="RCK21531.1"/>
    </source>
</evidence>
<dbReference type="PANTHER" id="PTHR35569">
    <property type="entry name" value="CYANAMIDE HYDRATASE DDI2-RELATED"/>
    <property type="match status" value="1"/>
</dbReference>
<dbReference type="Gene3D" id="1.10.3210.10">
    <property type="entry name" value="Hypothetical protein af1432"/>
    <property type="match status" value="1"/>
</dbReference>
<reference evidence="1 2" key="1">
    <citation type="submission" date="2014-07" db="EMBL/GenBank/DDBJ databases">
        <title>Draft genome sequence of Thalassospira profundimaris R8-17.</title>
        <authorList>
            <person name="Lai Q."/>
            <person name="Shao Z."/>
        </authorList>
    </citation>
    <scope>NUCLEOTIDE SEQUENCE [LARGE SCALE GENOMIC DNA]</scope>
    <source>
        <strain evidence="1 2">R8-17</strain>
    </source>
</reference>
<sequence length="243" mass="26683">MSRALTTELGRDPKAALIFNFARLGIRDKFYALRQSIGFGRPDRAVLDHLGVPDSEMAQKATAWAASLQPDFVQYHGLRSFAFGVALGEYHNVRFDREMLYIASILHDISLASPSCDGPGSFEVEAARCAHNWLGEQGYDREKAEFIHEAMALHSAVCHSGPRDPEGLLLHLGAGVDVVGMQVMNIHTDVRAQILRDYPRTGFVRDFGKLVADQADRKPRCHIAGLVGVGFAKALASNPLDRG</sequence>
<gene>
    <name evidence="1" type="ORF">TH6_13075</name>
</gene>
<dbReference type="EMBL" id="JPWB01000005">
    <property type="protein sequence ID" value="RCK21531.1"/>
    <property type="molecule type" value="Genomic_DNA"/>
</dbReference>
<dbReference type="Proteomes" id="UP000253061">
    <property type="component" value="Unassembled WGS sequence"/>
</dbReference>
<accession>A0A367VAN9</accession>
<organism evidence="1 2">
    <name type="scientific">Thalassospira profundimaris</name>
    <dbReference type="NCBI Taxonomy" id="502049"/>
    <lineage>
        <taxon>Bacteria</taxon>
        <taxon>Pseudomonadati</taxon>
        <taxon>Pseudomonadota</taxon>
        <taxon>Alphaproteobacteria</taxon>
        <taxon>Rhodospirillales</taxon>
        <taxon>Thalassospiraceae</taxon>
        <taxon>Thalassospira</taxon>
    </lineage>
</organism>
<evidence type="ECO:0008006" key="3">
    <source>
        <dbReference type="Google" id="ProtNLM"/>
    </source>
</evidence>
<proteinExistence type="predicted"/>
<dbReference type="SUPFAM" id="SSF109604">
    <property type="entry name" value="HD-domain/PDEase-like"/>
    <property type="match status" value="1"/>
</dbReference>
<dbReference type="PANTHER" id="PTHR35569:SF1">
    <property type="entry name" value="CYANAMIDE HYDRATASE DDI2-RELATED"/>
    <property type="match status" value="1"/>
</dbReference>
<dbReference type="AlphaFoldDB" id="A0A367VAN9"/>
<evidence type="ECO:0000313" key="2">
    <source>
        <dbReference type="Proteomes" id="UP000253061"/>
    </source>
</evidence>
<protein>
    <recommendedName>
        <fullName evidence="3">HD domain-containing protein</fullName>
    </recommendedName>
</protein>
<dbReference type="RefSeq" id="WP_062955606.1">
    <property type="nucleotide sequence ID" value="NZ_JPWB01000005.1"/>
</dbReference>